<dbReference type="GO" id="GO:0016887">
    <property type="term" value="F:ATP hydrolysis activity"/>
    <property type="evidence" value="ECO:0007669"/>
    <property type="project" value="InterPro"/>
</dbReference>
<dbReference type="eggNOG" id="COG1117">
    <property type="taxonomic scope" value="Bacteria"/>
</dbReference>
<evidence type="ECO:0000256" key="4">
    <source>
        <dbReference type="ARBA" id="ARBA00022967"/>
    </source>
</evidence>
<protein>
    <submittedName>
        <fullName evidence="6">ABC-type phosphate transport system, ATPase component</fullName>
        <ecNumber evidence="6">3.6.3.27</ecNumber>
    </submittedName>
</protein>
<keyword evidence="3" id="KW-0067">ATP-binding</keyword>
<dbReference type="InterPro" id="IPR005670">
    <property type="entry name" value="PstB-like"/>
</dbReference>
<evidence type="ECO:0000313" key="6">
    <source>
        <dbReference type="EMBL" id="ACU95055.1"/>
    </source>
</evidence>
<dbReference type="SMART" id="SM00382">
    <property type="entry name" value="AAA"/>
    <property type="match status" value="1"/>
</dbReference>
<sequence>MEPILTLEHVSASYSNAPVLDDVSFTVQPHLVTAIIGSSGCGKSTLLSCINRTIELTDGASWSGRVLLKGADITQQQADWVREQIGLVLQNPAPFPFSIERNMTYALRYQGIRDKKCLDEQVRHYLNQVGLLDEIDGDLKRSALELSGGQQQRLCIARALTVCPQVLMLDEPCSALDVASTHIIENIITQLKKTTTVLLVTHNLAQAQRIADRVVCLAEGKLVKEGAAEHFFDENGPDHDLLRELYR</sequence>
<dbReference type="Pfam" id="PF00005">
    <property type="entry name" value="ABC_tran"/>
    <property type="match status" value="1"/>
</dbReference>
<keyword evidence="1" id="KW-0813">Transport</keyword>
<dbReference type="GO" id="GO:0035435">
    <property type="term" value="P:phosphate ion transmembrane transport"/>
    <property type="evidence" value="ECO:0007669"/>
    <property type="project" value="InterPro"/>
</dbReference>
<evidence type="ECO:0000259" key="5">
    <source>
        <dbReference type="PROSITE" id="PS50893"/>
    </source>
</evidence>
<dbReference type="PANTHER" id="PTHR43423:SF1">
    <property type="entry name" value="ABC TRANSPORTER I FAMILY MEMBER 17"/>
    <property type="match status" value="1"/>
</dbReference>
<dbReference type="GO" id="GO:0005315">
    <property type="term" value="F:phosphate transmembrane transporter activity"/>
    <property type="evidence" value="ECO:0007669"/>
    <property type="project" value="InterPro"/>
</dbReference>
<dbReference type="PANTHER" id="PTHR43423">
    <property type="entry name" value="ABC TRANSPORTER I FAMILY MEMBER 17"/>
    <property type="match status" value="1"/>
</dbReference>
<keyword evidence="4" id="KW-1278">Translocase</keyword>
<name>C7MLA8_CRYCD</name>
<evidence type="ECO:0000256" key="3">
    <source>
        <dbReference type="ARBA" id="ARBA00022840"/>
    </source>
</evidence>
<dbReference type="InterPro" id="IPR003439">
    <property type="entry name" value="ABC_transporter-like_ATP-bd"/>
</dbReference>
<keyword evidence="2" id="KW-0547">Nucleotide-binding</keyword>
<dbReference type="EC" id="3.6.3.27" evidence="6"/>
<dbReference type="InterPro" id="IPR027417">
    <property type="entry name" value="P-loop_NTPase"/>
</dbReference>
<reference evidence="6 7" key="1">
    <citation type="journal article" date="2009" name="Stand. Genomic Sci.">
        <title>Complete genome sequence of Cryptobacterium curtum type strain (12-3).</title>
        <authorList>
            <person name="Mavrommatis K."/>
            <person name="Pukall R."/>
            <person name="Rohde C."/>
            <person name="Chen F."/>
            <person name="Sims D."/>
            <person name="Brettin T."/>
            <person name="Kuske C."/>
            <person name="Detter J.C."/>
            <person name="Han C."/>
            <person name="Lapidus A."/>
            <person name="Copeland A."/>
            <person name="Glavina Del Rio T."/>
            <person name="Nolan M."/>
            <person name="Lucas S."/>
            <person name="Tice H."/>
            <person name="Cheng J.F."/>
            <person name="Bruce D."/>
            <person name="Goodwin L."/>
            <person name="Pitluck S."/>
            <person name="Ovchinnikova G."/>
            <person name="Pati A."/>
            <person name="Ivanova N."/>
            <person name="Chen A."/>
            <person name="Palaniappan K."/>
            <person name="Chain P."/>
            <person name="D'haeseleer P."/>
            <person name="Goker M."/>
            <person name="Bristow J."/>
            <person name="Eisen J.A."/>
            <person name="Markowitz V."/>
            <person name="Hugenholtz P."/>
            <person name="Rohde M."/>
            <person name="Klenk H.P."/>
            <person name="Kyrpides N.C."/>
        </authorList>
    </citation>
    <scope>NUCLEOTIDE SEQUENCE [LARGE SCALE GENOMIC DNA]</scope>
    <source>
        <strain evidence="7">ATCC 700683 / DSM 15641 / 12-3</strain>
    </source>
</reference>
<dbReference type="InterPro" id="IPR003593">
    <property type="entry name" value="AAA+_ATPase"/>
</dbReference>
<evidence type="ECO:0000256" key="1">
    <source>
        <dbReference type="ARBA" id="ARBA00022448"/>
    </source>
</evidence>
<dbReference type="KEGG" id="ccu:Ccur_13800"/>
<dbReference type="EMBL" id="CP001682">
    <property type="protein sequence ID" value="ACU95055.1"/>
    <property type="molecule type" value="Genomic_DNA"/>
</dbReference>
<dbReference type="PROSITE" id="PS50893">
    <property type="entry name" value="ABC_TRANSPORTER_2"/>
    <property type="match status" value="1"/>
</dbReference>
<organism evidence="6 7">
    <name type="scientific">Cryptobacterium curtum (strain ATCC 700683 / DSM 15641 / CCUG 43107 / 12-3)</name>
    <dbReference type="NCBI Taxonomy" id="469378"/>
    <lineage>
        <taxon>Bacteria</taxon>
        <taxon>Bacillati</taxon>
        <taxon>Actinomycetota</taxon>
        <taxon>Coriobacteriia</taxon>
        <taxon>Eggerthellales</taxon>
        <taxon>Eggerthellaceae</taxon>
        <taxon>Cryptobacterium</taxon>
    </lineage>
</organism>
<dbReference type="AlphaFoldDB" id="C7MLA8"/>
<dbReference type="GO" id="GO:0016020">
    <property type="term" value="C:membrane"/>
    <property type="evidence" value="ECO:0007669"/>
    <property type="project" value="InterPro"/>
</dbReference>
<dbReference type="Proteomes" id="UP000000954">
    <property type="component" value="Chromosome"/>
</dbReference>
<dbReference type="Gene3D" id="3.40.50.300">
    <property type="entry name" value="P-loop containing nucleotide triphosphate hydrolases"/>
    <property type="match status" value="1"/>
</dbReference>
<evidence type="ECO:0000313" key="7">
    <source>
        <dbReference type="Proteomes" id="UP000000954"/>
    </source>
</evidence>
<dbReference type="SUPFAM" id="SSF52540">
    <property type="entry name" value="P-loop containing nucleoside triphosphate hydrolases"/>
    <property type="match status" value="1"/>
</dbReference>
<dbReference type="CDD" id="cd03260">
    <property type="entry name" value="ABC_PstB_phosphate_transporter"/>
    <property type="match status" value="1"/>
</dbReference>
<feature type="domain" description="ABC transporter" evidence="5">
    <location>
        <begin position="5"/>
        <end position="244"/>
    </location>
</feature>
<dbReference type="HOGENOM" id="CLU_000604_1_22_11"/>
<keyword evidence="6" id="KW-0378">Hydrolase</keyword>
<gene>
    <name evidence="6" type="ordered locus">Ccur_13800</name>
</gene>
<dbReference type="STRING" id="469378.Ccur_13800"/>
<dbReference type="InterPro" id="IPR017871">
    <property type="entry name" value="ABC_transporter-like_CS"/>
</dbReference>
<accession>C7MLA8</accession>
<dbReference type="GO" id="GO:0005524">
    <property type="term" value="F:ATP binding"/>
    <property type="evidence" value="ECO:0007669"/>
    <property type="project" value="UniProtKB-KW"/>
</dbReference>
<dbReference type="PROSITE" id="PS00211">
    <property type="entry name" value="ABC_TRANSPORTER_1"/>
    <property type="match status" value="1"/>
</dbReference>
<proteinExistence type="predicted"/>
<evidence type="ECO:0000256" key="2">
    <source>
        <dbReference type="ARBA" id="ARBA00022741"/>
    </source>
</evidence>
<keyword evidence="7" id="KW-1185">Reference proteome</keyword>